<dbReference type="InterPro" id="IPR036047">
    <property type="entry name" value="F-box-like_dom_sf"/>
</dbReference>
<accession>S4VP70</accession>
<dbReference type="SUPFAM" id="SSF81383">
    <property type="entry name" value="F-box domain"/>
    <property type="match status" value="1"/>
</dbReference>
<dbReference type="GeneID" id="16512463"/>
<evidence type="ECO:0000313" key="3">
    <source>
        <dbReference type="EMBL" id="AGO82078.2"/>
    </source>
</evidence>
<proteinExistence type="predicted"/>
<organism evidence="3 4">
    <name type="scientific">Pandoravirus dulcis</name>
    <dbReference type="NCBI Taxonomy" id="1349409"/>
    <lineage>
        <taxon>Viruses</taxon>
        <taxon>Pandoravirus</taxon>
    </lineage>
</organism>
<reference evidence="3 4" key="1">
    <citation type="journal article" date="2013" name="Science">
        <title>Pandoraviruses: amoeba viruses with genomes up to 2.5 Mb reaching that of parasitic eukaryotes.</title>
        <authorList>
            <person name="Philippe N."/>
            <person name="Legendre M."/>
            <person name="Doutre G."/>
            <person name="Coute Y."/>
            <person name="Poirot O."/>
            <person name="Lescot M."/>
            <person name="Arslan D."/>
            <person name="Seltzer V."/>
            <person name="Bertaux L."/>
            <person name="Bruley C."/>
            <person name="Garin J."/>
            <person name="Claverie J.M."/>
            <person name="Abergel C."/>
        </authorList>
    </citation>
    <scope>NUCLEOTIDE SEQUENCE [LARGE SCALE GENOMIC DNA]</scope>
    <source>
        <strain evidence="3">Melbourne</strain>
    </source>
</reference>
<evidence type="ECO:0000256" key="1">
    <source>
        <dbReference type="SAM" id="MobiDB-lite"/>
    </source>
</evidence>
<feature type="domain" description="F-box" evidence="2">
    <location>
        <begin position="50"/>
        <end position="98"/>
    </location>
</feature>
<feature type="region of interest" description="Disordered" evidence="1">
    <location>
        <begin position="1"/>
        <end position="30"/>
    </location>
</feature>
<dbReference type="KEGG" id="vg:16512463"/>
<dbReference type="Gene3D" id="1.25.40.20">
    <property type="entry name" value="Ankyrin repeat-containing domain"/>
    <property type="match status" value="1"/>
</dbReference>
<sequence length="377" mass="41380">MKGHRAPSDRARCRGATNAHASRSQKRKPCLEGEKIQEKYQKGQRRVIDSLSMNRFPDEILAAVLAWMPCVTLDGPVSGVCVRWRRLARDRAAVGRRESCVEHALATQRSEMSQRCVLVQSETCDPRRIALSYERRLCAAAASGHVGCAAHIHNPMLAWPYRVVSHAAQGGHVHMLAWLWRRGCAFKATDMYAAARHGRVDCMAYLYDRICPRHHDDWWPLFCAAGSGHVAAVAWLRGHGYVWHREIVAEALRKGHADVATWMIANGCPWPPKMPVAAARDGHSDVLRAMLDRGLAIGADLCEAVIKGGNCACVALLCERAPPWSTRHSALAATAGRLDLVEMLCAAGCPCDAGVLSAARAAGHDRVVTWLHARCCA</sequence>
<dbReference type="EMBL" id="KC977570">
    <property type="protein sequence ID" value="AGO82078.2"/>
    <property type="molecule type" value="Genomic_DNA"/>
</dbReference>
<dbReference type="InterPro" id="IPR052050">
    <property type="entry name" value="SecEffector_AnkRepeat"/>
</dbReference>
<dbReference type="InterPro" id="IPR036770">
    <property type="entry name" value="Ankyrin_rpt-contain_sf"/>
</dbReference>
<gene>
    <name evidence="3" type="ORF">pdul_cds_157</name>
</gene>
<dbReference type="SUPFAM" id="SSF48403">
    <property type="entry name" value="Ankyrin repeat"/>
    <property type="match status" value="1"/>
</dbReference>
<evidence type="ECO:0000313" key="4">
    <source>
        <dbReference type="Proteomes" id="UP000201566"/>
    </source>
</evidence>
<dbReference type="RefSeq" id="YP_008318747.2">
    <property type="nucleotide sequence ID" value="NC_021858.1"/>
</dbReference>
<dbReference type="Proteomes" id="UP000201566">
    <property type="component" value="Segment"/>
</dbReference>
<evidence type="ECO:0000259" key="2">
    <source>
        <dbReference type="PROSITE" id="PS50181"/>
    </source>
</evidence>
<dbReference type="Gene3D" id="1.20.1280.50">
    <property type="match status" value="1"/>
</dbReference>
<dbReference type="InterPro" id="IPR001810">
    <property type="entry name" value="F-box_dom"/>
</dbReference>
<protein>
    <submittedName>
        <fullName evidence="3">Ankyrin repeat domain containing protein</fullName>
    </submittedName>
</protein>
<name>S4VP70_9VIRU</name>
<dbReference type="PROSITE" id="PS50181">
    <property type="entry name" value="FBOX"/>
    <property type="match status" value="1"/>
</dbReference>
<dbReference type="PANTHER" id="PTHR46586:SF3">
    <property type="entry name" value="ANKYRIN REPEAT-CONTAINING PROTEIN"/>
    <property type="match status" value="1"/>
</dbReference>
<feature type="compositionally biased region" description="Basic and acidic residues" evidence="1">
    <location>
        <begin position="1"/>
        <end position="12"/>
    </location>
</feature>
<dbReference type="PANTHER" id="PTHR46586">
    <property type="entry name" value="ANKYRIN REPEAT-CONTAINING PROTEIN"/>
    <property type="match status" value="1"/>
</dbReference>